<reference evidence="3" key="1">
    <citation type="journal article" date="2019" name="Int. J. Syst. Evol. Microbiol.">
        <title>The Global Catalogue of Microorganisms (GCM) 10K type strain sequencing project: providing services to taxonomists for standard genome sequencing and annotation.</title>
        <authorList>
            <consortium name="The Broad Institute Genomics Platform"/>
            <consortium name="The Broad Institute Genome Sequencing Center for Infectious Disease"/>
            <person name="Wu L."/>
            <person name="Ma J."/>
        </authorList>
    </citation>
    <scope>NUCLEOTIDE SEQUENCE [LARGE SCALE GENOMIC DNA]</scope>
    <source>
        <strain evidence="3">CCUG 49560</strain>
    </source>
</reference>
<keyword evidence="1" id="KW-0472">Membrane</keyword>
<feature type="transmembrane region" description="Helical" evidence="1">
    <location>
        <begin position="140"/>
        <end position="161"/>
    </location>
</feature>
<proteinExistence type="predicted"/>
<dbReference type="RefSeq" id="WP_262850572.1">
    <property type="nucleotide sequence ID" value="NZ_JANZYP010000110.1"/>
</dbReference>
<organism evidence="2 3">
    <name type="scientific">Sphaerisporangium corydalis</name>
    <dbReference type="NCBI Taxonomy" id="1441875"/>
    <lineage>
        <taxon>Bacteria</taxon>
        <taxon>Bacillati</taxon>
        <taxon>Actinomycetota</taxon>
        <taxon>Actinomycetes</taxon>
        <taxon>Streptosporangiales</taxon>
        <taxon>Streptosporangiaceae</taxon>
        <taxon>Sphaerisporangium</taxon>
    </lineage>
</organism>
<protein>
    <submittedName>
        <fullName evidence="2">Uncharacterized protein</fullName>
    </submittedName>
</protein>
<accession>A0ABV9EWV8</accession>
<dbReference type="EMBL" id="JBHSFN010000054">
    <property type="protein sequence ID" value="MFC4592479.1"/>
    <property type="molecule type" value="Genomic_DNA"/>
</dbReference>
<keyword evidence="1" id="KW-1133">Transmembrane helix</keyword>
<sequence length="247" mass="27653">MGYEKSIGDEMHNPVNRDNFHNLWRELDAEREGKQWSRDQLARKIAQLSGQEISSKTLHDRMSYGRRVPWSEASWVIKALDLDSDLWKKRWSHAEAIRRTGVSSDVESAMPPPTVHMSKSDLALDSMVDTRAKPGSRRRIIALSGIAAVVVAGIAGIWWHVGASDGMGENAAIACAVVAVPHSYVFRSPGDSKPLTIKLRGERITFPREIIESIGPDGHKYRLVRAPTRTSFEYAYMLSETLKITPC</sequence>
<evidence type="ECO:0000256" key="1">
    <source>
        <dbReference type="SAM" id="Phobius"/>
    </source>
</evidence>
<evidence type="ECO:0000313" key="3">
    <source>
        <dbReference type="Proteomes" id="UP001595891"/>
    </source>
</evidence>
<comment type="caution">
    <text evidence="2">The sequence shown here is derived from an EMBL/GenBank/DDBJ whole genome shotgun (WGS) entry which is preliminary data.</text>
</comment>
<keyword evidence="3" id="KW-1185">Reference proteome</keyword>
<name>A0ABV9EWV8_9ACTN</name>
<evidence type="ECO:0000313" key="2">
    <source>
        <dbReference type="EMBL" id="MFC4592479.1"/>
    </source>
</evidence>
<dbReference type="Proteomes" id="UP001595891">
    <property type="component" value="Unassembled WGS sequence"/>
</dbReference>
<keyword evidence="1" id="KW-0812">Transmembrane</keyword>
<gene>
    <name evidence="2" type="ORF">ACFO8L_40785</name>
</gene>